<dbReference type="Pfam" id="PF13768">
    <property type="entry name" value="VWA_3"/>
    <property type="match status" value="1"/>
</dbReference>
<evidence type="ECO:0000313" key="5">
    <source>
        <dbReference type="EMBL" id="QDU45492.1"/>
    </source>
</evidence>
<dbReference type="AlphaFoldDB" id="A0A517ZSM0"/>
<keyword evidence="1" id="KW-0175">Coiled coil</keyword>
<feature type="chain" id="PRO_5022162376" description="VWFA domain-containing protein" evidence="3">
    <location>
        <begin position="31"/>
        <end position="840"/>
    </location>
</feature>
<feature type="coiled-coil region" evidence="1">
    <location>
        <begin position="493"/>
        <end position="551"/>
    </location>
</feature>
<dbReference type="KEGG" id="sdyn:Mal52_39860"/>
<keyword evidence="3" id="KW-0732">Signal</keyword>
<evidence type="ECO:0000256" key="1">
    <source>
        <dbReference type="SAM" id="Coils"/>
    </source>
</evidence>
<dbReference type="InterPro" id="IPR002035">
    <property type="entry name" value="VWF_A"/>
</dbReference>
<evidence type="ECO:0000256" key="2">
    <source>
        <dbReference type="SAM" id="MobiDB-lite"/>
    </source>
</evidence>
<dbReference type="PANTHER" id="PTHR31535">
    <property type="match status" value="1"/>
</dbReference>
<dbReference type="InterPro" id="IPR036465">
    <property type="entry name" value="vWFA_dom_sf"/>
</dbReference>
<keyword evidence="6" id="KW-1185">Reference proteome</keyword>
<evidence type="ECO:0000313" key="6">
    <source>
        <dbReference type="Proteomes" id="UP000319383"/>
    </source>
</evidence>
<dbReference type="Gene3D" id="3.40.50.410">
    <property type="entry name" value="von Willebrand factor, type A domain"/>
    <property type="match status" value="1"/>
</dbReference>
<feature type="compositionally biased region" description="Basic and acidic residues" evidence="2">
    <location>
        <begin position="828"/>
        <end position="840"/>
    </location>
</feature>
<gene>
    <name evidence="5" type="ORF">Mal52_39860</name>
</gene>
<dbReference type="SUPFAM" id="SSF53300">
    <property type="entry name" value="vWA-like"/>
    <property type="match status" value="1"/>
</dbReference>
<sequence precursor="true">MISTLRSSVRFAPAFALVCVCSYSLSQATAADNLRADHQASMTAYTAPDGESYFALGLQVDPQQTPAQPRDHVILFDTSASQNGAYRDRGLAVLSAMLQAMSDEDRVCLFAVDVKTKRYTKEFIPATGAKMDSAVNRLSMRTPLGATDMRLAVRTAMEAVSGDRPASITYIGDGLSIADLIGTEVMRSMLGDMREQRIAMHSFAIGPQTDLRLLGVIAQHTGGVVVIDDAKKVESKLYPQQVGESLIAAANAPIYYPTSYSMTPVGARVYPAVLPPLRSDRETILIGKGDIAQTPEIMVTIGDRQERWTVGNIDQQPGNTFLAALWSQANRDDGLSVPLAGNNLLNVSREAHENHIANLVDLGEHAVATGQMKQADLFAGEIKRLDPANVKAQVIFSTVTNAQKGHRVLKVAQQNDAAPPLPAAGEQDQGEVDLLDRQEKLREVRTERLKSQVNADLEHAQNARMTDPGAAISLLKGTLRSVSAATDVDINARESLRARLRTAIQQLSTLKDQRELAQRQDLQRQSQIEAQRRLLDQLAEDEDTLKQLIDQVSVLIYEGYRGDRDAFEKAEAVARAAWELQPYTGVTAQAVFVAEAAGQLDKALRLQYLRYDRFLETLYQVELSHVPFPDEPPIVYPPAEVWEALTINRKKWASVDLKKFSPIEDRIYEALDENTEVDFQDQPLTDVVLYLKDLHNIQIVVDDVALNDEGISPDSPINLTLAGISLRNALKLMLEPLQLTYVVQDEVMKITTKRVAEEILQIRVYPVGDLVIPIQTPQGGGGGFGGGGGQFGGGGGGFGGGGGGFGGGGGGFGGGQFNVPAEDVPAEFDNKAVDAQKKKP</sequence>
<reference evidence="5 6" key="1">
    <citation type="submission" date="2019-02" db="EMBL/GenBank/DDBJ databases">
        <title>Deep-cultivation of Planctomycetes and their phenomic and genomic characterization uncovers novel biology.</title>
        <authorList>
            <person name="Wiegand S."/>
            <person name="Jogler M."/>
            <person name="Boedeker C."/>
            <person name="Pinto D."/>
            <person name="Vollmers J."/>
            <person name="Rivas-Marin E."/>
            <person name="Kohn T."/>
            <person name="Peeters S.H."/>
            <person name="Heuer A."/>
            <person name="Rast P."/>
            <person name="Oberbeckmann S."/>
            <person name="Bunk B."/>
            <person name="Jeske O."/>
            <person name="Meyerdierks A."/>
            <person name="Storesund J.E."/>
            <person name="Kallscheuer N."/>
            <person name="Luecker S."/>
            <person name="Lage O.M."/>
            <person name="Pohl T."/>
            <person name="Merkel B.J."/>
            <person name="Hornburger P."/>
            <person name="Mueller R.-W."/>
            <person name="Bruemmer F."/>
            <person name="Labrenz M."/>
            <person name="Spormann A.M."/>
            <person name="Op den Camp H."/>
            <person name="Overmann J."/>
            <person name="Amann R."/>
            <person name="Jetten M.S.M."/>
            <person name="Mascher T."/>
            <person name="Medema M.H."/>
            <person name="Devos D.P."/>
            <person name="Kaster A.-K."/>
            <person name="Ovreas L."/>
            <person name="Rohde M."/>
            <person name="Galperin M.Y."/>
            <person name="Jogler C."/>
        </authorList>
    </citation>
    <scope>NUCLEOTIDE SEQUENCE [LARGE SCALE GENOMIC DNA]</scope>
    <source>
        <strain evidence="5 6">Mal52</strain>
    </source>
</reference>
<feature type="domain" description="VWFA" evidence="4">
    <location>
        <begin position="71"/>
        <end position="242"/>
    </location>
</feature>
<dbReference type="EMBL" id="CP036276">
    <property type="protein sequence ID" value="QDU45492.1"/>
    <property type="molecule type" value="Genomic_DNA"/>
</dbReference>
<dbReference type="Proteomes" id="UP000319383">
    <property type="component" value="Chromosome"/>
</dbReference>
<organism evidence="5 6">
    <name type="scientific">Symmachiella dynata</name>
    <dbReference type="NCBI Taxonomy" id="2527995"/>
    <lineage>
        <taxon>Bacteria</taxon>
        <taxon>Pseudomonadati</taxon>
        <taxon>Planctomycetota</taxon>
        <taxon>Planctomycetia</taxon>
        <taxon>Planctomycetales</taxon>
        <taxon>Planctomycetaceae</taxon>
        <taxon>Symmachiella</taxon>
    </lineage>
</organism>
<dbReference type="RefSeq" id="WP_145377930.1">
    <property type="nucleotide sequence ID" value="NZ_CP036276.1"/>
</dbReference>
<dbReference type="PROSITE" id="PS50234">
    <property type="entry name" value="VWFA"/>
    <property type="match status" value="1"/>
</dbReference>
<proteinExistence type="predicted"/>
<protein>
    <recommendedName>
        <fullName evidence="4">VWFA domain-containing protein</fullName>
    </recommendedName>
</protein>
<accession>A0A517ZSM0</accession>
<feature type="signal peptide" evidence="3">
    <location>
        <begin position="1"/>
        <end position="30"/>
    </location>
</feature>
<feature type="region of interest" description="Disordered" evidence="2">
    <location>
        <begin position="816"/>
        <end position="840"/>
    </location>
</feature>
<name>A0A517ZSM0_9PLAN</name>
<evidence type="ECO:0000259" key="4">
    <source>
        <dbReference type="PROSITE" id="PS50234"/>
    </source>
</evidence>
<evidence type="ECO:0000256" key="3">
    <source>
        <dbReference type="SAM" id="SignalP"/>
    </source>
</evidence>
<dbReference type="PANTHER" id="PTHR31535:SF3">
    <property type="entry name" value="REGULATORY PROTEIN ZESTE"/>
    <property type="match status" value="1"/>
</dbReference>